<feature type="chain" id="PRO_5046335747" description="Secreted protein" evidence="1">
    <location>
        <begin position="23"/>
        <end position="162"/>
    </location>
</feature>
<evidence type="ECO:0000256" key="1">
    <source>
        <dbReference type="SAM" id="SignalP"/>
    </source>
</evidence>
<evidence type="ECO:0008006" key="4">
    <source>
        <dbReference type="Google" id="ProtNLM"/>
    </source>
</evidence>
<keyword evidence="3" id="KW-1185">Reference proteome</keyword>
<dbReference type="Proteomes" id="UP001162483">
    <property type="component" value="Unassembled WGS sequence"/>
</dbReference>
<protein>
    <recommendedName>
        <fullName evidence="4">Secreted protein</fullName>
    </recommendedName>
</protein>
<accession>A0ABN9AE75</accession>
<gene>
    <name evidence="2" type="ORF">SPARVUS_LOCUS102236</name>
</gene>
<dbReference type="EMBL" id="CATNWA010000037">
    <property type="protein sequence ID" value="CAI9532088.1"/>
    <property type="molecule type" value="Genomic_DNA"/>
</dbReference>
<proteinExistence type="predicted"/>
<evidence type="ECO:0000313" key="3">
    <source>
        <dbReference type="Proteomes" id="UP001162483"/>
    </source>
</evidence>
<sequence>MCHFSGLLTLLVCSIFCHRVLADYGPPIAAARPLICHGPLYRLLMLLPGPESLMGPCTASHCCCLHRHTLPCATFRSPHTAGGFHFCHRVLYGLPLLLLPPPPHCGSTLWSWPPVTAQMSEVCCDSKIDGTHLHVILTVSIISLPQQTPRAFKLKVQCSALI</sequence>
<keyword evidence="1" id="KW-0732">Signal</keyword>
<name>A0ABN9AE75_9NEOB</name>
<feature type="signal peptide" evidence="1">
    <location>
        <begin position="1"/>
        <end position="22"/>
    </location>
</feature>
<reference evidence="2" key="1">
    <citation type="submission" date="2023-05" db="EMBL/GenBank/DDBJ databases">
        <authorList>
            <person name="Stuckert A."/>
        </authorList>
    </citation>
    <scope>NUCLEOTIDE SEQUENCE</scope>
</reference>
<organism evidence="2 3">
    <name type="scientific">Staurois parvus</name>
    <dbReference type="NCBI Taxonomy" id="386267"/>
    <lineage>
        <taxon>Eukaryota</taxon>
        <taxon>Metazoa</taxon>
        <taxon>Chordata</taxon>
        <taxon>Craniata</taxon>
        <taxon>Vertebrata</taxon>
        <taxon>Euteleostomi</taxon>
        <taxon>Amphibia</taxon>
        <taxon>Batrachia</taxon>
        <taxon>Anura</taxon>
        <taxon>Neobatrachia</taxon>
        <taxon>Ranoidea</taxon>
        <taxon>Ranidae</taxon>
        <taxon>Staurois</taxon>
    </lineage>
</organism>
<evidence type="ECO:0000313" key="2">
    <source>
        <dbReference type="EMBL" id="CAI9532088.1"/>
    </source>
</evidence>
<comment type="caution">
    <text evidence="2">The sequence shown here is derived from an EMBL/GenBank/DDBJ whole genome shotgun (WGS) entry which is preliminary data.</text>
</comment>